<name>A0A0B6XFD5_XENBV</name>
<evidence type="ECO:0000313" key="2">
    <source>
        <dbReference type="Proteomes" id="UP000032930"/>
    </source>
</evidence>
<evidence type="ECO:0000313" key="1">
    <source>
        <dbReference type="EMBL" id="CDM91064.1"/>
    </source>
</evidence>
<reference evidence="1 2" key="1">
    <citation type="submission" date="2014-02" db="EMBL/GenBank/DDBJ databases">
        <authorList>
            <person name="Genoscope - CEA"/>
        </authorList>
    </citation>
    <scope>NUCLEOTIDE SEQUENCE [LARGE SCALE GENOMIC DNA]</scope>
    <source>
        <strain evidence="1 2">CS03</strain>
    </source>
</reference>
<proteinExistence type="predicted"/>
<dbReference type="KEGG" id="xbv:XBW1_3708"/>
<sequence>MYKKELRKGACLRQTPNLEKPTFNHACNYQSSMMESRNPNF</sequence>
<organism evidence="1 2">
    <name type="scientific">Xenorhabdus bovienii</name>
    <name type="common">Xenorhabdus nematophila subsp. bovienii</name>
    <dbReference type="NCBI Taxonomy" id="40576"/>
    <lineage>
        <taxon>Bacteria</taxon>
        <taxon>Pseudomonadati</taxon>
        <taxon>Pseudomonadota</taxon>
        <taxon>Gammaproteobacteria</taxon>
        <taxon>Enterobacterales</taxon>
        <taxon>Morganellaceae</taxon>
        <taxon>Xenorhabdus</taxon>
    </lineage>
</organism>
<accession>A0A0B6XFD5</accession>
<dbReference type="Proteomes" id="UP000032930">
    <property type="component" value="Chromosome"/>
</dbReference>
<dbReference type="AlphaFoldDB" id="A0A0B6XFD5"/>
<gene>
    <name evidence="1" type="ORF">XBW1_3708</name>
</gene>
<protein>
    <submittedName>
        <fullName evidence="1">Uncharacterized protein</fullName>
    </submittedName>
</protein>
<dbReference type="EMBL" id="FO818637">
    <property type="protein sequence ID" value="CDM91064.1"/>
    <property type="molecule type" value="Genomic_DNA"/>
</dbReference>